<reference evidence="1" key="2">
    <citation type="submission" date="2019-01" db="UniProtKB">
        <authorList>
            <consortium name="EnsemblPlants"/>
        </authorList>
    </citation>
    <scope>IDENTIFICATION</scope>
    <source>
        <strain evidence="1">cv. Heinz 1706</strain>
    </source>
</reference>
<proteinExistence type="predicted"/>
<name>A0A3Q7FDQ6_SOLLC</name>
<sequence>MGTRHPNGTWKSIQQSSVCCGNWQVPCCFFILVVGLMKGACMQTSILRTQ</sequence>
<dbReference type="AlphaFoldDB" id="A0A3Q7FDQ6"/>
<dbReference type="EnsemblPlants" id="Solyc03g007400.2.1">
    <property type="protein sequence ID" value="Solyc03g007400.2.1"/>
    <property type="gene ID" value="Solyc03g007400.2"/>
</dbReference>
<dbReference type="PaxDb" id="4081-Solyc03g007400.1.1"/>
<organism evidence="1">
    <name type="scientific">Solanum lycopersicum</name>
    <name type="common">Tomato</name>
    <name type="synonym">Lycopersicon esculentum</name>
    <dbReference type="NCBI Taxonomy" id="4081"/>
    <lineage>
        <taxon>Eukaryota</taxon>
        <taxon>Viridiplantae</taxon>
        <taxon>Streptophyta</taxon>
        <taxon>Embryophyta</taxon>
        <taxon>Tracheophyta</taxon>
        <taxon>Spermatophyta</taxon>
        <taxon>Magnoliopsida</taxon>
        <taxon>eudicotyledons</taxon>
        <taxon>Gunneridae</taxon>
        <taxon>Pentapetalae</taxon>
        <taxon>asterids</taxon>
        <taxon>lamiids</taxon>
        <taxon>Solanales</taxon>
        <taxon>Solanaceae</taxon>
        <taxon>Solanoideae</taxon>
        <taxon>Solaneae</taxon>
        <taxon>Solanum</taxon>
        <taxon>Solanum subgen. Lycopersicon</taxon>
    </lineage>
</organism>
<keyword evidence="2" id="KW-1185">Reference proteome</keyword>
<dbReference type="Proteomes" id="UP000004994">
    <property type="component" value="Chromosome 3"/>
</dbReference>
<dbReference type="Gramene" id="Solyc03g007400.2.1">
    <property type="protein sequence ID" value="Solyc03g007400.2.1"/>
    <property type="gene ID" value="Solyc03g007400.2"/>
</dbReference>
<accession>A0A3Q7FDQ6</accession>
<protein>
    <submittedName>
        <fullName evidence="1">Uncharacterized protein</fullName>
    </submittedName>
</protein>
<dbReference type="InParanoid" id="A0A3Q7FDQ6"/>
<evidence type="ECO:0000313" key="1">
    <source>
        <dbReference type="EnsemblPlants" id="Solyc03g007400.2.1"/>
    </source>
</evidence>
<reference evidence="1" key="1">
    <citation type="journal article" date="2012" name="Nature">
        <title>The tomato genome sequence provides insights into fleshy fruit evolution.</title>
        <authorList>
            <consortium name="Tomato Genome Consortium"/>
        </authorList>
    </citation>
    <scope>NUCLEOTIDE SEQUENCE [LARGE SCALE GENOMIC DNA]</scope>
    <source>
        <strain evidence="1">cv. Heinz 1706</strain>
    </source>
</reference>
<evidence type="ECO:0000313" key="2">
    <source>
        <dbReference type="Proteomes" id="UP000004994"/>
    </source>
</evidence>